<accession>A0A6A7AA46</accession>
<dbReference type="InterPro" id="IPR052355">
    <property type="entry name" value="CENP-V-like"/>
</dbReference>
<protein>
    <recommendedName>
        <fullName evidence="4">CENP-V/GFA domain-containing protein</fullName>
    </recommendedName>
</protein>
<evidence type="ECO:0000256" key="2">
    <source>
        <dbReference type="ARBA" id="ARBA00022723"/>
    </source>
</evidence>
<organism evidence="5 6">
    <name type="scientific">Ophiobolus disseminans</name>
    <dbReference type="NCBI Taxonomy" id="1469910"/>
    <lineage>
        <taxon>Eukaryota</taxon>
        <taxon>Fungi</taxon>
        <taxon>Dikarya</taxon>
        <taxon>Ascomycota</taxon>
        <taxon>Pezizomycotina</taxon>
        <taxon>Dothideomycetes</taxon>
        <taxon>Pleosporomycetidae</taxon>
        <taxon>Pleosporales</taxon>
        <taxon>Pleosporineae</taxon>
        <taxon>Phaeosphaeriaceae</taxon>
        <taxon>Ophiobolus</taxon>
    </lineage>
</organism>
<feature type="domain" description="CENP-V/GFA" evidence="4">
    <location>
        <begin position="22"/>
        <end position="144"/>
    </location>
</feature>
<dbReference type="AlphaFoldDB" id="A0A6A7AA46"/>
<dbReference type="Pfam" id="PF04828">
    <property type="entry name" value="GFA"/>
    <property type="match status" value="1"/>
</dbReference>
<evidence type="ECO:0000256" key="3">
    <source>
        <dbReference type="ARBA" id="ARBA00022833"/>
    </source>
</evidence>
<dbReference type="OrthoDB" id="2993351at2759"/>
<dbReference type="GO" id="GO:0046872">
    <property type="term" value="F:metal ion binding"/>
    <property type="evidence" value="ECO:0007669"/>
    <property type="project" value="UniProtKB-KW"/>
</dbReference>
<evidence type="ECO:0000313" key="6">
    <source>
        <dbReference type="Proteomes" id="UP000799424"/>
    </source>
</evidence>
<keyword evidence="2" id="KW-0479">Metal-binding</keyword>
<gene>
    <name evidence="5" type="ORF">CC86DRAFT_179025</name>
</gene>
<dbReference type="Proteomes" id="UP000799424">
    <property type="component" value="Unassembled WGS sequence"/>
</dbReference>
<evidence type="ECO:0000313" key="5">
    <source>
        <dbReference type="EMBL" id="KAF2830023.1"/>
    </source>
</evidence>
<comment type="similarity">
    <text evidence="1">Belongs to the Gfa family.</text>
</comment>
<keyword evidence="3" id="KW-0862">Zinc</keyword>
<dbReference type="PROSITE" id="PS51891">
    <property type="entry name" value="CENP_V_GFA"/>
    <property type="match status" value="1"/>
</dbReference>
<dbReference type="InterPro" id="IPR011057">
    <property type="entry name" value="Mss4-like_sf"/>
</dbReference>
<dbReference type="SUPFAM" id="SSF51316">
    <property type="entry name" value="Mss4-like"/>
    <property type="match status" value="1"/>
</dbReference>
<sequence>MTDSERTKPSLPKFDPNNCQTYTASCHCSTVMYDVVLSPPLPQWKVVSCNCSICSRNGYLLVYPERSRLHMKSGEGALKTYTFGVKRNLHKFCGRCGSSVFFDPRMEDFGEAPPDLLGVNVRMFKDVKIAELDVVQVEDPHPER</sequence>
<proteinExistence type="inferred from homology"/>
<dbReference type="PANTHER" id="PTHR28620:SF1">
    <property type="entry name" value="CENP-V_GFA DOMAIN-CONTAINING PROTEIN"/>
    <property type="match status" value="1"/>
</dbReference>
<dbReference type="InterPro" id="IPR006913">
    <property type="entry name" value="CENP-V/GFA"/>
</dbReference>
<keyword evidence="6" id="KW-1185">Reference proteome</keyword>
<name>A0A6A7AA46_9PLEO</name>
<evidence type="ECO:0000259" key="4">
    <source>
        <dbReference type="PROSITE" id="PS51891"/>
    </source>
</evidence>
<dbReference type="PANTHER" id="PTHR28620">
    <property type="entry name" value="CENTROMERE PROTEIN V"/>
    <property type="match status" value="1"/>
</dbReference>
<dbReference type="Gene3D" id="2.170.150.70">
    <property type="match status" value="1"/>
</dbReference>
<dbReference type="EMBL" id="MU006220">
    <property type="protein sequence ID" value="KAF2830023.1"/>
    <property type="molecule type" value="Genomic_DNA"/>
</dbReference>
<evidence type="ECO:0000256" key="1">
    <source>
        <dbReference type="ARBA" id="ARBA00005495"/>
    </source>
</evidence>
<dbReference type="GO" id="GO:0016846">
    <property type="term" value="F:carbon-sulfur lyase activity"/>
    <property type="evidence" value="ECO:0007669"/>
    <property type="project" value="InterPro"/>
</dbReference>
<reference evidence="5" key="1">
    <citation type="journal article" date="2020" name="Stud. Mycol.">
        <title>101 Dothideomycetes genomes: a test case for predicting lifestyles and emergence of pathogens.</title>
        <authorList>
            <person name="Haridas S."/>
            <person name="Albert R."/>
            <person name="Binder M."/>
            <person name="Bloem J."/>
            <person name="Labutti K."/>
            <person name="Salamov A."/>
            <person name="Andreopoulos B."/>
            <person name="Baker S."/>
            <person name="Barry K."/>
            <person name="Bills G."/>
            <person name="Bluhm B."/>
            <person name="Cannon C."/>
            <person name="Castanera R."/>
            <person name="Culley D."/>
            <person name="Daum C."/>
            <person name="Ezra D."/>
            <person name="Gonzalez J."/>
            <person name="Henrissat B."/>
            <person name="Kuo A."/>
            <person name="Liang C."/>
            <person name="Lipzen A."/>
            <person name="Lutzoni F."/>
            <person name="Magnuson J."/>
            <person name="Mondo S."/>
            <person name="Nolan M."/>
            <person name="Ohm R."/>
            <person name="Pangilinan J."/>
            <person name="Park H.-J."/>
            <person name="Ramirez L."/>
            <person name="Alfaro M."/>
            <person name="Sun H."/>
            <person name="Tritt A."/>
            <person name="Yoshinaga Y."/>
            <person name="Zwiers L.-H."/>
            <person name="Turgeon B."/>
            <person name="Goodwin S."/>
            <person name="Spatafora J."/>
            <person name="Crous P."/>
            <person name="Grigoriev I."/>
        </authorList>
    </citation>
    <scope>NUCLEOTIDE SEQUENCE</scope>
    <source>
        <strain evidence="5">CBS 113818</strain>
    </source>
</reference>